<gene>
    <name evidence="6" type="ORF">KP004_07760</name>
</gene>
<dbReference type="EMBL" id="CP076723">
    <property type="protein sequence ID" value="QWV95062.1"/>
    <property type="molecule type" value="Genomic_DNA"/>
</dbReference>
<feature type="domain" description="Glycosyltransferase 2-like" evidence="5">
    <location>
        <begin position="89"/>
        <end position="159"/>
    </location>
</feature>
<dbReference type="Proteomes" id="UP000683557">
    <property type="component" value="Chromosome"/>
</dbReference>
<keyword evidence="7" id="KW-1185">Reference proteome</keyword>
<organism evidence="6 7">
    <name type="scientific">Geomonas oryzisoli</name>
    <dbReference type="NCBI Taxonomy" id="2847992"/>
    <lineage>
        <taxon>Bacteria</taxon>
        <taxon>Pseudomonadati</taxon>
        <taxon>Thermodesulfobacteriota</taxon>
        <taxon>Desulfuromonadia</taxon>
        <taxon>Geobacterales</taxon>
        <taxon>Geobacteraceae</taxon>
        <taxon>Geomonas</taxon>
    </lineage>
</organism>
<evidence type="ECO:0000313" key="6">
    <source>
        <dbReference type="EMBL" id="QWV95062.1"/>
    </source>
</evidence>
<comment type="similarity">
    <text evidence="1">Belongs to the glycosyltransferase 2 family.</text>
</comment>
<evidence type="ECO:0000313" key="7">
    <source>
        <dbReference type="Proteomes" id="UP000683557"/>
    </source>
</evidence>
<evidence type="ECO:0000256" key="2">
    <source>
        <dbReference type="ARBA" id="ARBA00022676"/>
    </source>
</evidence>
<dbReference type="PANTHER" id="PTHR43179:SF12">
    <property type="entry name" value="GALACTOFURANOSYLTRANSFERASE GLFT2"/>
    <property type="match status" value="1"/>
</dbReference>
<sequence>MSVYVVLVNYNGWRDTVECLGSLFRSDYSGFRVVVCDNGSQDGSLDHIEAWARDADCLGAAGTSRLVRYRRGEAESGGQRDERAPLVLVDCGGNLGFAGGNNVGLRYALSRGDLDYAWLLNNDTVVAPDAMRRMVSRLEEHGGSGLCGSTLLHYGERDRVQALGGGWYCKWLGLAWHLGRLGRWPAHADRDRVERRMSYPVGASLMASRDFIETVGLLCEDYFLFFEELDWVLRANGRFPLSWAPESLVYHKVGASVGTSSNPARKSAACDYWNVRNRIFFTRRFFPWALPTVYLALLCTLVTRLLLGRWDRAAMILRLLLGREGGIQ</sequence>
<dbReference type="RefSeq" id="WP_216801763.1">
    <property type="nucleotide sequence ID" value="NZ_CP076723.1"/>
</dbReference>
<keyword evidence="3" id="KW-0808">Transferase</keyword>
<reference evidence="6 7" key="1">
    <citation type="submission" date="2021-06" db="EMBL/GenBank/DDBJ databases">
        <title>Gemonas diversity in paddy soil.</title>
        <authorList>
            <person name="Liu G."/>
        </authorList>
    </citation>
    <scope>NUCLEOTIDE SEQUENCE [LARGE SCALE GENOMIC DNA]</scope>
    <source>
        <strain evidence="6 7">RG10</strain>
    </source>
</reference>
<keyword evidence="4" id="KW-0472">Membrane</keyword>
<dbReference type="Pfam" id="PF00535">
    <property type="entry name" value="Glycos_transf_2"/>
    <property type="match status" value="2"/>
</dbReference>
<keyword evidence="4" id="KW-1133">Transmembrane helix</keyword>
<proteinExistence type="inferred from homology"/>
<evidence type="ECO:0000259" key="5">
    <source>
        <dbReference type="Pfam" id="PF00535"/>
    </source>
</evidence>
<keyword evidence="4" id="KW-0812">Transmembrane</keyword>
<keyword evidence="2" id="KW-0328">Glycosyltransferase</keyword>
<evidence type="ECO:0000256" key="1">
    <source>
        <dbReference type="ARBA" id="ARBA00006739"/>
    </source>
</evidence>
<feature type="domain" description="Glycosyltransferase 2-like" evidence="5">
    <location>
        <begin position="5"/>
        <end position="57"/>
    </location>
</feature>
<protein>
    <submittedName>
        <fullName evidence="6">Glycosyltransferase family 2 protein</fullName>
    </submittedName>
</protein>
<dbReference type="CDD" id="cd04186">
    <property type="entry name" value="GT_2_like_c"/>
    <property type="match status" value="1"/>
</dbReference>
<dbReference type="PANTHER" id="PTHR43179">
    <property type="entry name" value="RHAMNOSYLTRANSFERASE WBBL"/>
    <property type="match status" value="1"/>
</dbReference>
<feature type="transmembrane region" description="Helical" evidence="4">
    <location>
        <begin position="285"/>
        <end position="307"/>
    </location>
</feature>
<dbReference type="InterPro" id="IPR001173">
    <property type="entry name" value="Glyco_trans_2-like"/>
</dbReference>
<evidence type="ECO:0000256" key="4">
    <source>
        <dbReference type="SAM" id="Phobius"/>
    </source>
</evidence>
<name>A0ABX8JD45_9BACT</name>
<evidence type="ECO:0000256" key="3">
    <source>
        <dbReference type="ARBA" id="ARBA00022679"/>
    </source>
</evidence>
<accession>A0ABX8JD45</accession>